<dbReference type="RefSeq" id="WP_126459867.1">
    <property type="nucleotide sequence ID" value="NZ_RYDJ01000010.1"/>
</dbReference>
<comment type="caution">
    <text evidence="1">The sequence shown here is derived from an EMBL/GenBank/DDBJ whole genome shotgun (WGS) entry which is preliminary data.</text>
</comment>
<keyword evidence="2" id="KW-1185">Reference proteome</keyword>
<dbReference type="AlphaFoldDB" id="A0A3S0Q890"/>
<reference evidence="1 2" key="1">
    <citation type="submission" date="2018-12" db="EMBL/GenBank/DDBJ databases">
        <title>Flavobacterium sp. nov., isolated from glacier ice.</title>
        <authorList>
            <person name="Liu Q."/>
            <person name="Xin Y.-H."/>
        </authorList>
    </citation>
    <scope>NUCLEOTIDE SEQUENCE [LARGE SCALE GENOMIC DNA]</scope>
    <source>
        <strain evidence="1 2">RB1N8</strain>
    </source>
</reference>
<evidence type="ECO:0000313" key="1">
    <source>
        <dbReference type="EMBL" id="RTZ04113.1"/>
    </source>
</evidence>
<sequence length="72" mass="8402">MKTEKQLSESILEITIKIHDQYPELSKYLAEIPITVPIISNPEINIQTLTNYYKSLENILKEYTINHPRTAN</sequence>
<dbReference type="EMBL" id="RYDJ01000010">
    <property type="protein sequence ID" value="RTZ04113.1"/>
    <property type="molecule type" value="Genomic_DNA"/>
</dbReference>
<dbReference type="Proteomes" id="UP000280825">
    <property type="component" value="Unassembled WGS sequence"/>
</dbReference>
<organism evidence="1 2">
    <name type="scientific">Flavobacterium bomense</name>
    <dbReference type="NCBI Taxonomy" id="2497483"/>
    <lineage>
        <taxon>Bacteria</taxon>
        <taxon>Pseudomonadati</taxon>
        <taxon>Bacteroidota</taxon>
        <taxon>Flavobacteriia</taxon>
        <taxon>Flavobacteriales</taxon>
        <taxon>Flavobacteriaceae</taxon>
        <taxon>Flavobacterium</taxon>
    </lineage>
</organism>
<accession>A0A3S0Q890</accession>
<evidence type="ECO:0000313" key="2">
    <source>
        <dbReference type="Proteomes" id="UP000280825"/>
    </source>
</evidence>
<name>A0A3S0Q890_9FLAO</name>
<proteinExistence type="predicted"/>
<protein>
    <submittedName>
        <fullName evidence="1">Uncharacterized protein</fullName>
    </submittedName>
</protein>
<gene>
    <name evidence="1" type="ORF">EKL98_09765</name>
</gene>